<evidence type="ECO:0000256" key="2">
    <source>
        <dbReference type="ARBA" id="ARBA00022475"/>
    </source>
</evidence>
<evidence type="ECO:0000256" key="6">
    <source>
        <dbReference type="SAM" id="Phobius"/>
    </source>
</evidence>
<dbReference type="Gene3D" id="1.20.950.20">
    <property type="entry name" value="Transmembrane di-heme cytochromes, Chain C"/>
    <property type="match status" value="1"/>
</dbReference>
<accession>A0AAI9AHB3</accession>
<feature type="transmembrane region" description="Helical" evidence="6">
    <location>
        <begin position="32"/>
        <end position="53"/>
    </location>
</feature>
<feature type="transmembrane region" description="Helical" evidence="6">
    <location>
        <begin position="7"/>
        <end position="26"/>
    </location>
</feature>
<reference evidence="8 10" key="1">
    <citation type="journal article" date="2011" name="Stand. Genomic Sci.">
        <title>Draft genome sequence of Caminibacter mediatlanticus strain TB-2, an epsilonproteobacterium isolated from a deep-sea hydrothermal vent.</title>
        <authorList>
            <person name="Giovannelli D."/>
            <person name="Ferriera S."/>
            <person name="Johnson J."/>
            <person name="Kravitz S."/>
            <person name="Perez-Rodriguez I."/>
            <person name="Ricci J."/>
            <person name="O'Brien C."/>
            <person name="Voordeckers J.W."/>
            <person name="Bini E."/>
            <person name="Vetriani C."/>
        </authorList>
    </citation>
    <scope>NUCLEOTIDE SEQUENCE [LARGE SCALE GENOMIC DNA]</scope>
    <source>
        <strain evidence="8 10">TB-2</strain>
    </source>
</reference>
<dbReference type="InterPro" id="IPR051542">
    <property type="entry name" value="Hydrogenase_cytochrome"/>
</dbReference>
<dbReference type="GO" id="GO:0005886">
    <property type="term" value="C:plasma membrane"/>
    <property type="evidence" value="ECO:0007669"/>
    <property type="project" value="UniProtKB-SubCell"/>
</dbReference>
<keyword evidence="3 6" id="KW-0812">Transmembrane</keyword>
<keyword evidence="11" id="KW-1185">Reference proteome</keyword>
<dbReference type="EMBL" id="CP040463">
    <property type="protein sequence ID" value="QCT94084.1"/>
    <property type="molecule type" value="Genomic_DNA"/>
</dbReference>
<dbReference type="GO" id="GO:0020037">
    <property type="term" value="F:heme binding"/>
    <property type="evidence" value="ECO:0007669"/>
    <property type="project" value="TreeGrafter"/>
</dbReference>
<evidence type="ECO:0000313" key="9">
    <source>
        <dbReference type="EMBL" id="QCT94084.1"/>
    </source>
</evidence>
<name>A0AAI9AHB3_9BACT</name>
<keyword evidence="2" id="KW-1003">Cell membrane</keyword>
<keyword evidence="5 6" id="KW-0472">Membrane</keyword>
<dbReference type="Proteomes" id="UP000306825">
    <property type="component" value="Chromosome"/>
</dbReference>
<evidence type="ECO:0000313" key="11">
    <source>
        <dbReference type="Proteomes" id="UP000306825"/>
    </source>
</evidence>
<feature type="transmembrane region" description="Helical" evidence="6">
    <location>
        <begin position="74"/>
        <end position="97"/>
    </location>
</feature>
<proteinExistence type="predicted"/>
<dbReference type="RefSeq" id="WP_007474736.1">
    <property type="nucleotide sequence ID" value="NZ_ABCJ01000005.1"/>
</dbReference>
<evidence type="ECO:0000256" key="4">
    <source>
        <dbReference type="ARBA" id="ARBA00022989"/>
    </source>
</evidence>
<dbReference type="GO" id="GO:0009055">
    <property type="term" value="F:electron transfer activity"/>
    <property type="evidence" value="ECO:0007669"/>
    <property type="project" value="InterPro"/>
</dbReference>
<reference evidence="9 11" key="2">
    <citation type="submission" date="2019-05" db="EMBL/GenBank/DDBJ databases">
        <title>A comparative analysis of the Nautiliaceae.</title>
        <authorList>
            <person name="Grosche A."/>
            <person name="Smedile F."/>
            <person name="Vetriani C."/>
        </authorList>
    </citation>
    <scope>NUCLEOTIDE SEQUENCE [LARGE SCALE GENOMIC DNA]</scope>
    <source>
        <strain evidence="9 11">TB-2</strain>
    </source>
</reference>
<feature type="transmembrane region" description="Helical" evidence="6">
    <location>
        <begin position="156"/>
        <end position="176"/>
    </location>
</feature>
<feature type="transmembrane region" description="Helical" evidence="6">
    <location>
        <begin position="103"/>
        <end position="122"/>
    </location>
</feature>
<keyword evidence="4 6" id="KW-1133">Transmembrane helix</keyword>
<evidence type="ECO:0000256" key="3">
    <source>
        <dbReference type="ARBA" id="ARBA00022692"/>
    </source>
</evidence>
<dbReference type="InterPro" id="IPR016174">
    <property type="entry name" value="Di-haem_cyt_TM"/>
</dbReference>
<sequence length="190" mass="21985">MRYIWSLPNRVFHWGLVIFILIAYLSDDYLRLHIAVGIGVLSLVVFRILWGVLGIKYSDFKDWGKEPSHNKIASIVMGLILIDILLICITGLFSYFYNISEDIHEFFANSLYFLIALHLLGVSKEFLINKTNVFSIFNGYKKGEFESIKLNSFQKLISIILLTISFISPIVVFIFVDGNSDNYYELYEDD</sequence>
<dbReference type="Pfam" id="PF01292">
    <property type="entry name" value="Ni_hydr_CYTB"/>
    <property type="match status" value="1"/>
</dbReference>
<dbReference type="SUPFAM" id="SSF81342">
    <property type="entry name" value="Transmembrane di-heme cytochromes"/>
    <property type="match status" value="1"/>
</dbReference>
<protein>
    <submittedName>
        <fullName evidence="8">Cytochrome c' family protein</fullName>
    </submittedName>
</protein>
<feature type="domain" description="Cytochrome b561 bacterial/Ni-hydrogenase" evidence="7">
    <location>
        <begin position="5"/>
        <end position="138"/>
    </location>
</feature>
<gene>
    <name evidence="8" type="ORF">CMTB2_08252</name>
    <name evidence="9" type="ORF">FE773_02505</name>
</gene>
<comment type="subcellular location">
    <subcellularLocation>
        <location evidence="1">Cell membrane</location>
        <topology evidence="1">Multi-pass membrane protein</topology>
    </subcellularLocation>
</comment>
<evidence type="ECO:0000313" key="10">
    <source>
        <dbReference type="Proteomes" id="UP000003288"/>
    </source>
</evidence>
<evidence type="ECO:0000259" key="7">
    <source>
        <dbReference type="Pfam" id="PF01292"/>
    </source>
</evidence>
<dbReference type="PANTHER" id="PTHR30485">
    <property type="entry name" value="NI/FE-HYDROGENASE 1 B-TYPE CYTOCHROME SUBUNIT"/>
    <property type="match status" value="1"/>
</dbReference>
<evidence type="ECO:0000256" key="5">
    <source>
        <dbReference type="ARBA" id="ARBA00023136"/>
    </source>
</evidence>
<evidence type="ECO:0000313" key="8">
    <source>
        <dbReference type="EMBL" id="EDM23512.1"/>
    </source>
</evidence>
<dbReference type="InterPro" id="IPR011577">
    <property type="entry name" value="Cyt_b561_bac/Ni-Hgenase"/>
</dbReference>
<dbReference type="GO" id="GO:0022904">
    <property type="term" value="P:respiratory electron transport chain"/>
    <property type="evidence" value="ECO:0007669"/>
    <property type="project" value="InterPro"/>
</dbReference>
<dbReference type="AlphaFoldDB" id="A0AAI9AHB3"/>
<organism evidence="8 10">
    <name type="scientific">Caminibacter mediatlanticus TB-2</name>
    <dbReference type="NCBI Taxonomy" id="391592"/>
    <lineage>
        <taxon>Bacteria</taxon>
        <taxon>Pseudomonadati</taxon>
        <taxon>Campylobacterota</taxon>
        <taxon>Epsilonproteobacteria</taxon>
        <taxon>Nautiliales</taxon>
        <taxon>Nautiliaceae</taxon>
        <taxon>Caminibacter</taxon>
    </lineage>
</organism>
<evidence type="ECO:0000256" key="1">
    <source>
        <dbReference type="ARBA" id="ARBA00004651"/>
    </source>
</evidence>
<dbReference type="PANTHER" id="PTHR30485:SF2">
    <property type="entry name" value="BLL0597 PROTEIN"/>
    <property type="match status" value="1"/>
</dbReference>
<dbReference type="EMBL" id="ABCJ01000005">
    <property type="protein sequence ID" value="EDM23512.1"/>
    <property type="molecule type" value="Genomic_DNA"/>
</dbReference>
<dbReference type="Proteomes" id="UP000003288">
    <property type="component" value="Unassembled WGS sequence"/>
</dbReference>